<evidence type="ECO:0000313" key="9">
    <source>
        <dbReference type="EMBL" id="KAK7731537.1"/>
    </source>
</evidence>
<evidence type="ECO:0000259" key="8">
    <source>
        <dbReference type="Pfam" id="PF20684"/>
    </source>
</evidence>
<evidence type="ECO:0000313" key="10">
    <source>
        <dbReference type="Proteomes" id="UP001320245"/>
    </source>
</evidence>
<feature type="region of interest" description="Disordered" evidence="6">
    <location>
        <begin position="291"/>
        <end position="331"/>
    </location>
</feature>
<keyword evidence="3 7" id="KW-1133">Transmembrane helix</keyword>
<feature type="transmembrane region" description="Helical" evidence="7">
    <location>
        <begin position="20"/>
        <end position="45"/>
    </location>
</feature>
<protein>
    <recommendedName>
        <fullName evidence="8">Rhodopsin domain-containing protein</fullName>
    </recommendedName>
</protein>
<dbReference type="PANTHER" id="PTHR33048">
    <property type="entry name" value="PTH11-LIKE INTEGRAL MEMBRANE PROTEIN (AFU_ORTHOLOGUE AFUA_5G11245)"/>
    <property type="match status" value="1"/>
</dbReference>
<feature type="transmembrane region" description="Helical" evidence="7">
    <location>
        <begin position="57"/>
        <end position="76"/>
    </location>
</feature>
<evidence type="ECO:0000256" key="6">
    <source>
        <dbReference type="SAM" id="MobiDB-lite"/>
    </source>
</evidence>
<dbReference type="Pfam" id="PF20684">
    <property type="entry name" value="Fung_rhodopsin"/>
    <property type="match status" value="1"/>
</dbReference>
<evidence type="ECO:0000256" key="1">
    <source>
        <dbReference type="ARBA" id="ARBA00004141"/>
    </source>
</evidence>
<feature type="domain" description="Rhodopsin" evidence="8">
    <location>
        <begin position="41"/>
        <end position="277"/>
    </location>
</feature>
<feature type="transmembrane region" description="Helical" evidence="7">
    <location>
        <begin position="96"/>
        <end position="115"/>
    </location>
</feature>
<evidence type="ECO:0000256" key="2">
    <source>
        <dbReference type="ARBA" id="ARBA00022692"/>
    </source>
</evidence>
<organism evidence="9 10">
    <name type="scientific">Cytospora paraplurivora</name>
    <dbReference type="NCBI Taxonomy" id="2898453"/>
    <lineage>
        <taxon>Eukaryota</taxon>
        <taxon>Fungi</taxon>
        <taxon>Dikarya</taxon>
        <taxon>Ascomycota</taxon>
        <taxon>Pezizomycotina</taxon>
        <taxon>Sordariomycetes</taxon>
        <taxon>Sordariomycetidae</taxon>
        <taxon>Diaporthales</taxon>
        <taxon>Cytosporaceae</taxon>
        <taxon>Cytospora</taxon>
    </lineage>
</organism>
<evidence type="ECO:0000256" key="5">
    <source>
        <dbReference type="ARBA" id="ARBA00038359"/>
    </source>
</evidence>
<evidence type="ECO:0000256" key="7">
    <source>
        <dbReference type="SAM" id="Phobius"/>
    </source>
</evidence>
<dbReference type="InterPro" id="IPR049326">
    <property type="entry name" value="Rhodopsin_dom_fungi"/>
</dbReference>
<evidence type="ECO:0000256" key="3">
    <source>
        <dbReference type="ARBA" id="ARBA00022989"/>
    </source>
</evidence>
<keyword evidence="2 7" id="KW-0812">Transmembrane</keyword>
<keyword evidence="4 7" id="KW-0472">Membrane</keyword>
<accession>A0AAN9TX87</accession>
<feature type="transmembrane region" description="Helical" evidence="7">
    <location>
        <begin position="177"/>
        <end position="201"/>
    </location>
</feature>
<dbReference type="GO" id="GO:0016020">
    <property type="term" value="C:membrane"/>
    <property type="evidence" value="ECO:0007669"/>
    <property type="project" value="UniProtKB-SubCell"/>
</dbReference>
<gene>
    <name evidence="9" type="ORF">SLS53_008777</name>
</gene>
<dbReference type="AlphaFoldDB" id="A0AAN9TX87"/>
<comment type="caution">
    <text evidence="9">The sequence shown here is derived from an EMBL/GenBank/DDBJ whole genome shotgun (WGS) entry which is preliminary data.</text>
</comment>
<dbReference type="EMBL" id="JAJSPL020000056">
    <property type="protein sequence ID" value="KAK7731537.1"/>
    <property type="molecule type" value="Genomic_DNA"/>
</dbReference>
<dbReference type="InterPro" id="IPR052337">
    <property type="entry name" value="SAT4-like"/>
</dbReference>
<feature type="transmembrane region" description="Helical" evidence="7">
    <location>
        <begin position="136"/>
        <end position="157"/>
    </location>
</feature>
<keyword evidence="10" id="KW-1185">Reference proteome</keyword>
<dbReference type="Proteomes" id="UP001320245">
    <property type="component" value="Unassembled WGS sequence"/>
</dbReference>
<dbReference type="PANTHER" id="PTHR33048:SF47">
    <property type="entry name" value="INTEGRAL MEMBRANE PROTEIN-RELATED"/>
    <property type="match status" value="1"/>
</dbReference>
<comment type="similarity">
    <text evidence="5">Belongs to the SAT4 family.</text>
</comment>
<proteinExistence type="inferred from homology"/>
<sequence>MSNIGQDDLHIDHALDGQTQVAWAVTIIGLACVISTIAVVLRIYTRLRVLPIFGPDDIVMGVAQLITIGAGLAIGLETKWGLGRHRWVMQDTDYMPYMKAFYASIVTYNVGICVVKISIMLQYRRIFAGDFLQKMTLVLLIFECCYAVTLSVLLPLVCKPVSAFWDRNTPGTCLDQLTIWYVMASINLVTDFIVFSIPLPVINSLQLPRKQKFMLMGVFCLGFFTCIISVYRMQTLREAGRSSDPSWDNTAAAVWSHIELACGVLAASLPTLKPLLAQIFPRFFKSTTSAQTDPERYDRPATYGRNTGDMYGRSRATRTRTRTRNSTGGGGIFIKDIDGDLNALRTNGSRGSRESGDDGMELPTMYNVTVTGGKKGKKAEEVEHERKQAEAFHHITHSSAGGIQTTTIVTQRVDSL</sequence>
<feature type="transmembrane region" description="Helical" evidence="7">
    <location>
        <begin position="213"/>
        <end position="232"/>
    </location>
</feature>
<reference evidence="9 10" key="1">
    <citation type="journal article" date="2023" name="PLoS ONE">
        <title>Cytospora paraplurivora sp. nov. isolated from orchards with fruit tree decline syndrome in Ontario, Canada.</title>
        <authorList>
            <person name="Ilyukhin E."/>
            <person name="Nguyen H.D.T."/>
            <person name="Castle A.J."/>
            <person name="Ellouze W."/>
        </authorList>
    </citation>
    <scope>NUCLEOTIDE SEQUENCE [LARGE SCALE GENOMIC DNA]</scope>
    <source>
        <strain evidence="9 10">FDS-564</strain>
    </source>
</reference>
<evidence type="ECO:0000256" key="4">
    <source>
        <dbReference type="ARBA" id="ARBA00023136"/>
    </source>
</evidence>
<name>A0AAN9TX87_9PEZI</name>
<comment type="subcellular location">
    <subcellularLocation>
        <location evidence="1">Membrane</location>
        <topology evidence="1">Multi-pass membrane protein</topology>
    </subcellularLocation>
</comment>